<feature type="region of interest" description="Disordered" evidence="1">
    <location>
        <begin position="1"/>
        <end position="62"/>
    </location>
</feature>
<feature type="compositionally biased region" description="Basic and acidic residues" evidence="1">
    <location>
        <begin position="1"/>
        <end position="26"/>
    </location>
</feature>
<feature type="compositionally biased region" description="Low complexity" evidence="1">
    <location>
        <begin position="27"/>
        <end position="42"/>
    </location>
</feature>
<sequence length="88" mass="9705">MDRDRDMQQQREQDWDKPRAPKDQNDKSQSQSQKAQAQSMSSDLRELPVDAATPSAAGKKECACVGPCDCATNDAIRASEEHIPTGRS</sequence>
<evidence type="ECO:0000256" key="1">
    <source>
        <dbReference type="SAM" id="MobiDB-lite"/>
    </source>
</evidence>
<name>A0A9P5VIY4_9FUNG</name>
<dbReference type="Proteomes" id="UP000696485">
    <property type="component" value="Unassembled WGS sequence"/>
</dbReference>
<proteinExistence type="predicted"/>
<gene>
    <name evidence="2" type="ORF">BG006_010133</name>
</gene>
<protein>
    <submittedName>
        <fullName evidence="2">Uncharacterized protein</fullName>
    </submittedName>
</protein>
<comment type="caution">
    <text evidence="2">The sequence shown here is derived from an EMBL/GenBank/DDBJ whole genome shotgun (WGS) entry which is preliminary data.</text>
</comment>
<accession>A0A9P5VIY4</accession>
<evidence type="ECO:0000313" key="3">
    <source>
        <dbReference type="Proteomes" id="UP000696485"/>
    </source>
</evidence>
<organism evidence="2 3">
    <name type="scientific">Podila minutissima</name>
    <dbReference type="NCBI Taxonomy" id="64525"/>
    <lineage>
        <taxon>Eukaryota</taxon>
        <taxon>Fungi</taxon>
        <taxon>Fungi incertae sedis</taxon>
        <taxon>Mucoromycota</taxon>
        <taxon>Mortierellomycotina</taxon>
        <taxon>Mortierellomycetes</taxon>
        <taxon>Mortierellales</taxon>
        <taxon>Mortierellaceae</taxon>
        <taxon>Podila</taxon>
    </lineage>
</organism>
<keyword evidence="3" id="KW-1185">Reference proteome</keyword>
<evidence type="ECO:0000313" key="2">
    <source>
        <dbReference type="EMBL" id="KAF9326443.1"/>
    </source>
</evidence>
<dbReference type="EMBL" id="JAAAUY010000782">
    <property type="protein sequence ID" value="KAF9326443.1"/>
    <property type="molecule type" value="Genomic_DNA"/>
</dbReference>
<dbReference type="AlphaFoldDB" id="A0A9P5VIY4"/>
<reference evidence="2" key="1">
    <citation type="journal article" date="2020" name="Fungal Divers.">
        <title>Resolving the Mortierellaceae phylogeny through synthesis of multi-gene phylogenetics and phylogenomics.</title>
        <authorList>
            <person name="Vandepol N."/>
            <person name="Liber J."/>
            <person name="Desiro A."/>
            <person name="Na H."/>
            <person name="Kennedy M."/>
            <person name="Barry K."/>
            <person name="Grigoriev I.V."/>
            <person name="Miller A.N."/>
            <person name="O'Donnell K."/>
            <person name="Stajich J.E."/>
            <person name="Bonito G."/>
        </authorList>
    </citation>
    <scope>NUCLEOTIDE SEQUENCE</scope>
    <source>
        <strain evidence="2">NVP1</strain>
    </source>
</reference>